<comment type="caution">
    <text evidence="2">The sequence shown here is derived from an EMBL/GenBank/DDBJ whole genome shotgun (WGS) entry which is preliminary data.</text>
</comment>
<feature type="signal peptide" evidence="1">
    <location>
        <begin position="1"/>
        <end position="19"/>
    </location>
</feature>
<dbReference type="Proteomes" id="UP000186736">
    <property type="component" value="Unassembled WGS sequence"/>
</dbReference>
<keyword evidence="1" id="KW-0732">Signal</keyword>
<dbReference type="RefSeq" id="WP_075804745.1">
    <property type="nucleotide sequence ID" value="NZ_MKZO01000036.1"/>
</dbReference>
<dbReference type="OrthoDB" id="8607327at2"/>
<reference evidence="2 3" key="1">
    <citation type="submission" date="2016-10" db="EMBL/GenBank/DDBJ databases">
        <title>Genome Sequence of Pseudomonas putida GM4FR.</title>
        <authorList>
            <person name="Poehlein A."/>
            <person name="Wemheuer F."/>
            <person name="Hollensteiner J."/>
            <person name="Wemheuer B."/>
        </authorList>
    </citation>
    <scope>NUCLEOTIDE SEQUENCE [LARGE SCALE GENOMIC DNA]</scope>
    <source>
        <strain evidence="2 3">GM4FR</strain>
    </source>
</reference>
<feature type="chain" id="PRO_5013317151" description="Transferrin-binding protein B C-lobe/N-lobe beta barrel domain-containing protein" evidence="1">
    <location>
        <begin position="20"/>
        <end position="278"/>
    </location>
</feature>
<dbReference type="EMBL" id="MKZO01000036">
    <property type="protein sequence ID" value="OLS61005.1"/>
    <property type="molecule type" value="Genomic_DNA"/>
</dbReference>
<dbReference type="SUPFAM" id="SSF56925">
    <property type="entry name" value="OMPA-like"/>
    <property type="match status" value="1"/>
</dbReference>
<dbReference type="AlphaFoldDB" id="A0A1Q9R0W7"/>
<sequence length="278" mass="28485">MKKLFVVSALSLMASTSFAATVSGGSSSNYVQAFASNMLAANTAGIAMPTVVGGTADTSKVVSFAAGPIAQTNAKLSSSGFSSAIITQTHPITGVVSNVSETWKNTYAYNTNVYAYRQIDDPLPNYPQFGGEVIAKVSGAEVYFGEWAPRKTGTQPLNSTDLNLSSSDRTVWFVGENPTTSMPTLVNAKYNVVGINQYNPGTGAGVTTGVLTANYGSGSGTLTGSVGSLSFAGTTIASNGSFARGTNIQGQFYGANAEALAGIYTTSTTKVAFGGAKQ</sequence>
<evidence type="ECO:0000313" key="3">
    <source>
        <dbReference type="Proteomes" id="UP000186736"/>
    </source>
</evidence>
<dbReference type="InterPro" id="IPR054843">
    <property type="entry name" value="Slam_hemophilin_C"/>
</dbReference>
<evidence type="ECO:0008006" key="4">
    <source>
        <dbReference type="Google" id="ProtNLM"/>
    </source>
</evidence>
<proteinExistence type="predicted"/>
<accession>A0A1Q9R0W7</accession>
<organism evidence="2 3">
    <name type="scientific">Pseudomonas putida</name>
    <name type="common">Arthrobacter siderocapsulatus</name>
    <dbReference type="NCBI Taxonomy" id="303"/>
    <lineage>
        <taxon>Bacteria</taxon>
        <taxon>Pseudomonadati</taxon>
        <taxon>Pseudomonadota</taxon>
        <taxon>Gammaproteobacteria</taxon>
        <taxon>Pseudomonadales</taxon>
        <taxon>Pseudomonadaceae</taxon>
        <taxon>Pseudomonas</taxon>
    </lineage>
</organism>
<dbReference type="NCBIfam" id="NF041636">
    <property type="entry name" value="slam_lipo"/>
    <property type="match status" value="1"/>
</dbReference>
<dbReference type="InterPro" id="IPR011250">
    <property type="entry name" value="OMP/PagP_B-barrel"/>
</dbReference>
<name>A0A1Q9R0W7_PSEPU</name>
<gene>
    <name evidence="2" type="ORF">PSEMO_39840</name>
</gene>
<evidence type="ECO:0000313" key="2">
    <source>
        <dbReference type="EMBL" id="OLS61005.1"/>
    </source>
</evidence>
<protein>
    <recommendedName>
        <fullName evidence="4">Transferrin-binding protein B C-lobe/N-lobe beta barrel domain-containing protein</fullName>
    </recommendedName>
</protein>
<evidence type="ECO:0000256" key="1">
    <source>
        <dbReference type="SAM" id="SignalP"/>
    </source>
</evidence>